<sequence length="282" mass="33062">MKMKILQKNIKKVLFDVKALLKQGKFWKLQGLNLLTVAERVLLYSTIVLGTLLFMALVLAMKPFNHVEMKAAVLNLMWLVLLLLFIWSVLFPLVIFMATNGEKGKFFTSKWFLYLMFALGIGFLNRRITITLIDSLNNWAGSCFIIFVGVFFLRKGLYLAAFHKIDEQEEFKKWQPYISKAISIQEEVQSFEYMFKGNPFRSENWIESGYQTGTQRKTKIKFKYSNIWIERNWDQGRSTALQDFKKPDWPLRKFKRTGSVKITNSSSRFKSKLKKLGKANEK</sequence>
<gene>
    <name evidence="2" type="ORF">B8W88_07735</name>
</gene>
<keyword evidence="1" id="KW-0812">Transmembrane</keyword>
<dbReference type="AlphaFoldDB" id="A0AAQ0R4J2"/>
<feature type="transmembrane region" description="Helical" evidence="1">
    <location>
        <begin position="111"/>
        <end position="133"/>
    </location>
</feature>
<proteinExistence type="predicted"/>
<name>A0AAQ0R4J2_9LACT</name>
<organism evidence="2 3">
    <name type="scientific">Lactococcus lactis</name>
    <dbReference type="NCBI Taxonomy" id="1358"/>
    <lineage>
        <taxon>Bacteria</taxon>
        <taxon>Bacillati</taxon>
        <taxon>Bacillota</taxon>
        <taxon>Bacilli</taxon>
        <taxon>Lactobacillales</taxon>
        <taxon>Streptococcaceae</taxon>
        <taxon>Lactococcus</taxon>
    </lineage>
</organism>
<feature type="transmembrane region" description="Helical" evidence="1">
    <location>
        <begin position="139"/>
        <end position="162"/>
    </location>
</feature>
<keyword evidence="1" id="KW-1133">Transmembrane helix</keyword>
<reference evidence="2 3" key="1">
    <citation type="submission" date="2017-04" db="EMBL/GenBank/DDBJ databases">
        <title>Kefir bacterial isolates.</title>
        <authorList>
            <person name="Kim Y."/>
            <person name="Blasche S."/>
            <person name="Patil K.R."/>
        </authorList>
    </citation>
    <scope>NUCLEOTIDE SEQUENCE [LARGE SCALE GENOMIC DNA]</scope>
    <source>
        <strain evidence="2 3">OG2</strain>
    </source>
</reference>
<protein>
    <submittedName>
        <fullName evidence="2">Uncharacterized protein</fullName>
    </submittedName>
</protein>
<feature type="transmembrane region" description="Helical" evidence="1">
    <location>
        <begin position="76"/>
        <end position="99"/>
    </location>
</feature>
<keyword evidence="1" id="KW-0472">Membrane</keyword>
<dbReference type="EMBL" id="NCWV01000008">
    <property type="protein sequence ID" value="PAK88860.1"/>
    <property type="molecule type" value="Genomic_DNA"/>
</dbReference>
<feature type="transmembrane region" description="Helical" evidence="1">
    <location>
        <begin position="41"/>
        <end position="64"/>
    </location>
</feature>
<evidence type="ECO:0000313" key="3">
    <source>
        <dbReference type="Proteomes" id="UP000215635"/>
    </source>
</evidence>
<dbReference type="Proteomes" id="UP000215635">
    <property type="component" value="Unassembled WGS sequence"/>
</dbReference>
<evidence type="ECO:0000256" key="1">
    <source>
        <dbReference type="SAM" id="Phobius"/>
    </source>
</evidence>
<evidence type="ECO:0000313" key="2">
    <source>
        <dbReference type="EMBL" id="PAK88860.1"/>
    </source>
</evidence>
<comment type="caution">
    <text evidence="2">The sequence shown here is derived from an EMBL/GenBank/DDBJ whole genome shotgun (WGS) entry which is preliminary data.</text>
</comment>
<accession>A0AAQ0R4J2</accession>